<gene>
    <name evidence="2" type="ORF">Tci_549412</name>
</gene>
<dbReference type="EMBL" id="BKCJ010321836">
    <property type="protein sequence ID" value="GEZ77439.1"/>
    <property type="molecule type" value="Genomic_DNA"/>
</dbReference>
<protein>
    <submittedName>
        <fullName evidence="2">Gag-Pol polyprotein</fullName>
    </submittedName>
</protein>
<dbReference type="Gene3D" id="3.30.420.10">
    <property type="entry name" value="Ribonuclease H-like superfamily/Ribonuclease H"/>
    <property type="match status" value="1"/>
</dbReference>
<name>A0A699IR17_TANCI</name>
<proteinExistence type="predicted"/>
<comment type="caution">
    <text evidence="2">The sequence shown here is derived from an EMBL/GenBank/DDBJ whole genome shotgun (WGS) entry which is preliminary data.</text>
</comment>
<feature type="domain" description="GAG-pre-integrase" evidence="1">
    <location>
        <begin position="85"/>
        <end position="142"/>
    </location>
</feature>
<organism evidence="2">
    <name type="scientific">Tanacetum cinerariifolium</name>
    <name type="common">Dalmatian daisy</name>
    <name type="synonym">Chrysanthemum cinerariifolium</name>
    <dbReference type="NCBI Taxonomy" id="118510"/>
    <lineage>
        <taxon>Eukaryota</taxon>
        <taxon>Viridiplantae</taxon>
        <taxon>Streptophyta</taxon>
        <taxon>Embryophyta</taxon>
        <taxon>Tracheophyta</taxon>
        <taxon>Spermatophyta</taxon>
        <taxon>Magnoliopsida</taxon>
        <taxon>eudicotyledons</taxon>
        <taxon>Gunneridae</taxon>
        <taxon>Pentapetalae</taxon>
        <taxon>asterids</taxon>
        <taxon>campanulids</taxon>
        <taxon>Asterales</taxon>
        <taxon>Asteraceae</taxon>
        <taxon>Asteroideae</taxon>
        <taxon>Anthemideae</taxon>
        <taxon>Anthemidinae</taxon>
        <taxon>Tanacetum</taxon>
    </lineage>
</organism>
<dbReference type="GO" id="GO:0003676">
    <property type="term" value="F:nucleic acid binding"/>
    <property type="evidence" value="ECO:0007669"/>
    <property type="project" value="InterPro"/>
</dbReference>
<dbReference type="InterPro" id="IPR012337">
    <property type="entry name" value="RNaseH-like_sf"/>
</dbReference>
<dbReference type="PANTHER" id="PTHR42648">
    <property type="entry name" value="TRANSPOSASE, PUTATIVE-RELATED"/>
    <property type="match status" value="1"/>
</dbReference>
<dbReference type="PANTHER" id="PTHR42648:SF30">
    <property type="entry name" value="RIBONUCLEASE H-LIKE DOMAIN, GAG-PRE-INTEGRASE DOMAIN PROTEIN-RELATED"/>
    <property type="match status" value="1"/>
</dbReference>
<dbReference type="SUPFAM" id="SSF53098">
    <property type="entry name" value="Ribonuclease H-like"/>
    <property type="match status" value="1"/>
</dbReference>
<feature type="non-terminal residue" evidence="2">
    <location>
        <position position="198"/>
    </location>
</feature>
<reference evidence="2" key="1">
    <citation type="journal article" date="2019" name="Sci. Rep.">
        <title>Draft genome of Tanacetum cinerariifolium, the natural source of mosquito coil.</title>
        <authorList>
            <person name="Yamashiro T."/>
            <person name="Shiraishi A."/>
            <person name="Satake H."/>
            <person name="Nakayama K."/>
        </authorList>
    </citation>
    <scope>NUCLEOTIDE SEQUENCE</scope>
</reference>
<dbReference type="InterPro" id="IPR036397">
    <property type="entry name" value="RNaseH_sf"/>
</dbReference>
<accession>A0A699IR17</accession>
<dbReference type="InterPro" id="IPR039537">
    <property type="entry name" value="Retrotran_Ty1/copia-like"/>
</dbReference>
<sequence length="198" mass="21875">MSYLLLQFISFNLNSSKSIVSANSDSMLLKGISSVDTSSVALSDVYYILSLTMNLAPEVVGTSQRQGDFYVLVHFRDIHDTASSSVDLSSFWLNRSSSTFYLCHSQLGHVSSSRLRFLACARELGKLDAQDISDCSGCKLAKLSALPFNNSVFSSYAPFDLVHSDIWGPSSVSTKGGSKYYVSFIDDFTCYTYVYLMK</sequence>
<dbReference type="InterPro" id="IPR025724">
    <property type="entry name" value="GAG-pre-integrase_dom"/>
</dbReference>
<evidence type="ECO:0000259" key="1">
    <source>
        <dbReference type="Pfam" id="PF13976"/>
    </source>
</evidence>
<dbReference type="AlphaFoldDB" id="A0A699IR17"/>
<dbReference type="Pfam" id="PF13976">
    <property type="entry name" value="gag_pre-integrs"/>
    <property type="match status" value="1"/>
</dbReference>
<evidence type="ECO:0000313" key="2">
    <source>
        <dbReference type="EMBL" id="GEZ77439.1"/>
    </source>
</evidence>